<name>A0ABP8LKI8_9BACT</name>
<keyword evidence="2" id="KW-1185">Reference proteome</keyword>
<dbReference type="EMBL" id="BAABHC010000005">
    <property type="protein sequence ID" value="GAA4429901.1"/>
    <property type="molecule type" value="Genomic_DNA"/>
</dbReference>
<sequence>MRVREKDKISPEEALEILRKDGLKVSLEDAKLILESLKKLAKIAVSQYLRNGNS</sequence>
<dbReference type="Proteomes" id="UP001500552">
    <property type="component" value="Unassembled WGS sequence"/>
</dbReference>
<dbReference type="RefSeq" id="WP_345158127.1">
    <property type="nucleotide sequence ID" value="NZ_BAABHC010000005.1"/>
</dbReference>
<proteinExistence type="predicted"/>
<organism evidence="1 2">
    <name type="scientific">Pontibacter saemangeumensis</name>
    <dbReference type="NCBI Taxonomy" id="1084525"/>
    <lineage>
        <taxon>Bacteria</taxon>
        <taxon>Pseudomonadati</taxon>
        <taxon>Bacteroidota</taxon>
        <taxon>Cytophagia</taxon>
        <taxon>Cytophagales</taxon>
        <taxon>Hymenobacteraceae</taxon>
        <taxon>Pontibacter</taxon>
    </lineage>
</organism>
<comment type="caution">
    <text evidence="1">The sequence shown here is derived from an EMBL/GenBank/DDBJ whole genome shotgun (WGS) entry which is preliminary data.</text>
</comment>
<accession>A0ABP8LKI8</accession>
<reference evidence="2" key="1">
    <citation type="journal article" date="2019" name="Int. J. Syst. Evol. Microbiol.">
        <title>The Global Catalogue of Microorganisms (GCM) 10K type strain sequencing project: providing services to taxonomists for standard genome sequencing and annotation.</title>
        <authorList>
            <consortium name="The Broad Institute Genomics Platform"/>
            <consortium name="The Broad Institute Genome Sequencing Center for Infectious Disease"/>
            <person name="Wu L."/>
            <person name="Ma J."/>
        </authorList>
    </citation>
    <scope>NUCLEOTIDE SEQUENCE [LARGE SCALE GENOMIC DNA]</scope>
    <source>
        <strain evidence="2">JCM 17926</strain>
    </source>
</reference>
<protein>
    <submittedName>
        <fullName evidence="1">Uncharacterized protein</fullName>
    </submittedName>
</protein>
<evidence type="ECO:0000313" key="2">
    <source>
        <dbReference type="Proteomes" id="UP001500552"/>
    </source>
</evidence>
<gene>
    <name evidence="1" type="ORF">GCM10023188_15890</name>
</gene>
<evidence type="ECO:0000313" key="1">
    <source>
        <dbReference type="EMBL" id="GAA4429901.1"/>
    </source>
</evidence>